<keyword evidence="1" id="KW-1133">Transmembrane helix</keyword>
<dbReference type="Pfam" id="PF17113">
    <property type="entry name" value="AmpE"/>
    <property type="match status" value="1"/>
</dbReference>
<dbReference type="InterPro" id="IPR031347">
    <property type="entry name" value="AmpE"/>
</dbReference>
<dbReference type="PANTHER" id="PTHR38684:SF1">
    <property type="entry name" value="PROTEIN AMPE"/>
    <property type="match status" value="1"/>
</dbReference>
<dbReference type="RefSeq" id="WP_311192840.1">
    <property type="nucleotide sequence ID" value="NZ_CP115541.1"/>
</dbReference>
<protein>
    <submittedName>
        <fullName evidence="2">Regulatory signaling modulator protein AmpE</fullName>
    </submittedName>
</protein>
<feature type="transmembrane region" description="Helical" evidence="1">
    <location>
        <begin position="280"/>
        <end position="301"/>
    </location>
</feature>
<name>A0ABY9YT05_9GAMM</name>
<sequence length="302" mass="33299">MFTTLVAVLVALALGHVAPAAAVALRRFAAYRHWLQWLDRQGGGQANEHRGFWRGRHGWVVAVLPWVLLLALLQWALHDRLYGLPSLLLGIATLVICWGPRDLDRDVETVIDADDSHTRHAAIAQLQSAGGSLQEDVGSLVEATVLNALRRWFAVLFWFLLLGPAGALGYRLLALLAVGPMRSLATVETVVGARQVLGWLEWPVAQLMSLSMALVGNFDTAWKAWREAHGNQWAASTVFLGAVARASVSAELREDAHDYSEAGMVPVWRRLPELRDAMSLVWRMLLLWMAALAVLVIAGWVT</sequence>
<dbReference type="Proteomes" id="UP001302072">
    <property type="component" value="Chromosome"/>
</dbReference>
<evidence type="ECO:0000313" key="3">
    <source>
        <dbReference type="Proteomes" id="UP001302072"/>
    </source>
</evidence>
<feature type="transmembrane region" description="Helical" evidence="1">
    <location>
        <begin position="84"/>
        <end position="101"/>
    </location>
</feature>
<keyword evidence="1" id="KW-0472">Membrane</keyword>
<feature type="transmembrane region" description="Helical" evidence="1">
    <location>
        <begin position="58"/>
        <end position="77"/>
    </location>
</feature>
<evidence type="ECO:0000256" key="1">
    <source>
        <dbReference type="SAM" id="Phobius"/>
    </source>
</evidence>
<gene>
    <name evidence="2" type="primary">ampE</name>
    <name evidence="2" type="ORF">PDM29_05305</name>
</gene>
<organism evidence="2 3">
    <name type="scientific">Stenotrophomonas oahuensis</name>
    <dbReference type="NCBI Taxonomy" id="3003271"/>
    <lineage>
        <taxon>Bacteria</taxon>
        <taxon>Pseudomonadati</taxon>
        <taxon>Pseudomonadota</taxon>
        <taxon>Gammaproteobacteria</taxon>
        <taxon>Lysobacterales</taxon>
        <taxon>Lysobacteraceae</taxon>
        <taxon>Stenotrophomonas</taxon>
    </lineage>
</organism>
<keyword evidence="3" id="KW-1185">Reference proteome</keyword>
<reference evidence="2 3" key="1">
    <citation type="submission" date="2022-12" db="EMBL/GenBank/DDBJ databases">
        <title>Two new species, Stenotrophomonas aracearum and Stenotrophomonas oahuensis, isolated from Anthurium (Araceae family) in Hawaii.</title>
        <authorList>
            <person name="Chunag S.C."/>
            <person name="Dobhal S."/>
            <person name="Alvarez A."/>
            <person name="Arif M."/>
        </authorList>
    </citation>
    <scope>NUCLEOTIDE SEQUENCE [LARGE SCALE GENOMIC DNA]</scope>
    <source>
        <strain evidence="2 3">A5586</strain>
    </source>
</reference>
<accession>A0ABY9YT05</accession>
<dbReference type="InterPro" id="IPR052966">
    <property type="entry name" value="Beta-lactamase_Reg"/>
</dbReference>
<feature type="transmembrane region" description="Helical" evidence="1">
    <location>
        <begin position="152"/>
        <end position="173"/>
    </location>
</feature>
<dbReference type="EMBL" id="CP115541">
    <property type="protein sequence ID" value="WNH53701.1"/>
    <property type="molecule type" value="Genomic_DNA"/>
</dbReference>
<proteinExistence type="predicted"/>
<evidence type="ECO:0000313" key="2">
    <source>
        <dbReference type="EMBL" id="WNH53701.1"/>
    </source>
</evidence>
<dbReference type="PANTHER" id="PTHR38684">
    <property type="entry name" value="PROTEIN AMPE"/>
    <property type="match status" value="1"/>
</dbReference>
<keyword evidence="1" id="KW-0812">Transmembrane</keyword>